<sequence>MAHARVVPGAGPVAGARAGRPGEGEASFGGLVARRVVEHVDVTARPEDLVTPGVWALVGTFEGAVHAWRFDEVVERSPASGPSAAAPGVRLPWRGPGPDAWTSSLDETAYRHAVERVRHHVRTGRVYQANLCRVLRAPLPAPYEGTAPDAAALAGVLAAGNPAPYAGWVHVPRAACGPDDPGAWVVTASPELFLRVEGDGVTSAPIKGTAATAAGLSDKDRAENVMITDLVRNDLQRVCRPGTVAVDGLLRVEQHPGLVHLVSTVTGRLDPALTAAGRLWGPLLAAAYPPGSVSGAPKRSALDVIAELEPVPRGPYCGAVGWVRVGEDGAVRAELAVGIRTFWWTPDDGGTLRFGTGAGITWGSDPAAEWAETELKAARLVALASGARMAL</sequence>
<protein>
    <submittedName>
        <fullName evidence="3">Para-aminobenzoate synthetase component 1</fullName>
    </submittedName>
</protein>
<dbReference type="InterPro" id="IPR015890">
    <property type="entry name" value="Chorismate_C"/>
</dbReference>
<dbReference type="GO" id="GO:0000162">
    <property type="term" value="P:L-tryptophan biosynthetic process"/>
    <property type="evidence" value="ECO:0007669"/>
    <property type="project" value="TreeGrafter"/>
</dbReference>
<dbReference type="EMBL" id="FOKA01000002">
    <property type="protein sequence ID" value="SFA83861.1"/>
    <property type="molecule type" value="Genomic_DNA"/>
</dbReference>
<proteinExistence type="predicted"/>
<evidence type="ECO:0000313" key="3">
    <source>
        <dbReference type="EMBL" id="SFA83861.1"/>
    </source>
</evidence>
<dbReference type="OrthoDB" id="3518032at2"/>
<evidence type="ECO:0000256" key="1">
    <source>
        <dbReference type="SAM" id="MobiDB-lite"/>
    </source>
</evidence>
<feature type="region of interest" description="Disordered" evidence="1">
    <location>
        <begin position="1"/>
        <end position="22"/>
    </location>
</feature>
<feature type="domain" description="Chorismate-utilising enzyme C-terminal" evidence="2">
    <location>
        <begin position="107"/>
        <end position="376"/>
    </location>
</feature>
<dbReference type="PANTHER" id="PTHR11236:SF50">
    <property type="entry name" value="AMINODEOXYCHORISMATE SYNTHASE COMPONENT 1"/>
    <property type="match status" value="1"/>
</dbReference>
<keyword evidence="4" id="KW-1185">Reference proteome</keyword>
<dbReference type="Pfam" id="PF00425">
    <property type="entry name" value="Chorismate_bind"/>
    <property type="match status" value="1"/>
</dbReference>
<dbReference type="InterPro" id="IPR019999">
    <property type="entry name" value="Anth_synth_I-like"/>
</dbReference>
<feature type="compositionally biased region" description="Low complexity" evidence="1">
    <location>
        <begin position="1"/>
        <end position="19"/>
    </location>
</feature>
<accession>A0A1I0W5P8</accession>
<organism evidence="3 4">
    <name type="scientific">Cellulomonas marina</name>
    <dbReference type="NCBI Taxonomy" id="988821"/>
    <lineage>
        <taxon>Bacteria</taxon>
        <taxon>Bacillati</taxon>
        <taxon>Actinomycetota</taxon>
        <taxon>Actinomycetes</taxon>
        <taxon>Micrococcales</taxon>
        <taxon>Cellulomonadaceae</taxon>
        <taxon>Cellulomonas</taxon>
    </lineage>
</organism>
<reference evidence="4" key="1">
    <citation type="submission" date="2016-10" db="EMBL/GenBank/DDBJ databases">
        <authorList>
            <person name="Varghese N."/>
            <person name="Submissions S."/>
        </authorList>
    </citation>
    <scope>NUCLEOTIDE SEQUENCE [LARGE SCALE GENOMIC DNA]</scope>
    <source>
        <strain evidence="4">CGMCC 4.6945</strain>
    </source>
</reference>
<dbReference type="AlphaFoldDB" id="A0A1I0W5P8"/>
<dbReference type="PANTHER" id="PTHR11236">
    <property type="entry name" value="AMINOBENZOATE/ANTHRANILATE SYNTHASE"/>
    <property type="match status" value="1"/>
</dbReference>
<dbReference type="STRING" id="988821.SAMN05421867_102198"/>
<dbReference type="InterPro" id="IPR005801">
    <property type="entry name" value="ADC_synthase"/>
</dbReference>
<dbReference type="SUPFAM" id="SSF56322">
    <property type="entry name" value="ADC synthase"/>
    <property type="match status" value="1"/>
</dbReference>
<dbReference type="Gene3D" id="3.60.120.10">
    <property type="entry name" value="Anthranilate synthase"/>
    <property type="match status" value="1"/>
</dbReference>
<evidence type="ECO:0000313" key="4">
    <source>
        <dbReference type="Proteomes" id="UP000199012"/>
    </source>
</evidence>
<dbReference type="Proteomes" id="UP000199012">
    <property type="component" value="Unassembled WGS sequence"/>
</dbReference>
<name>A0A1I0W5P8_9CELL</name>
<dbReference type="PRINTS" id="PR00095">
    <property type="entry name" value="ANTSNTHASEI"/>
</dbReference>
<dbReference type="RefSeq" id="WP_090030845.1">
    <property type="nucleotide sequence ID" value="NZ_FOKA01000002.1"/>
</dbReference>
<gene>
    <name evidence="3" type="ORF">SAMN05421867_102198</name>
</gene>
<evidence type="ECO:0000259" key="2">
    <source>
        <dbReference type="Pfam" id="PF00425"/>
    </source>
</evidence>
<dbReference type="GO" id="GO:0046820">
    <property type="term" value="F:4-amino-4-deoxychorismate synthase activity"/>
    <property type="evidence" value="ECO:0007669"/>
    <property type="project" value="TreeGrafter"/>
</dbReference>